<dbReference type="AlphaFoldDB" id="A0A1T4T2P5"/>
<dbReference type="NCBIfam" id="TIGR02447">
    <property type="entry name" value="yiiD_Cterm"/>
    <property type="match status" value="1"/>
</dbReference>
<dbReference type="OrthoDB" id="572024at2"/>
<keyword evidence="3" id="KW-1185">Reference proteome</keyword>
<gene>
    <name evidence="2" type="ORF">SAMN02745126_05534</name>
</gene>
<evidence type="ECO:0000313" key="2">
    <source>
        <dbReference type="EMBL" id="SKA34755.1"/>
    </source>
</evidence>
<dbReference type="SUPFAM" id="SSF54637">
    <property type="entry name" value="Thioesterase/thiol ester dehydrase-isomerase"/>
    <property type="match status" value="1"/>
</dbReference>
<dbReference type="InterPro" id="IPR029069">
    <property type="entry name" value="HotDog_dom_sf"/>
</dbReference>
<organism evidence="2 3">
    <name type="scientific">Enhydrobacter aerosaccus</name>
    <dbReference type="NCBI Taxonomy" id="225324"/>
    <lineage>
        <taxon>Bacteria</taxon>
        <taxon>Pseudomonadati</taxon>
        <taxon>Pseudomonadota</taxon>
        <taxon>Alphaproteobacteria</taxon>
        <taxon>Hyphomicrobiales</taxon>
        <taxon>Enhydrobacter</taxon>
    </lineage>
</organism>
<dbReference type="Proteomes" id="UP000190092">
    <property type="component" value="Unassembled WGS sequence"/>
</dbReference>
<dbReference type="Pfam" id="PF09500">
    <property type="entry name" value="YiiD_C"/>
    <property type="match status" value="1"/>
</dbReference>
<feature type="domain" description="Thioesterase putative" evidence="1">
    <location>
        <begin position="2"/>
        <end position="143"/>
    </location>
</feature>
<dbReference type="Gene3D" id="3.10.129.10">
    <property type="entry name" value="Hotdog Thioesterase"/>
    <property type="match status" value="1"/>
</dbReference>
<sequence>MHSLEAYLHAHIPLSASMGVSVVSASQDEVVLRAPLEPNINHKSTVFGGSASALAILAAWSLLHLRLTAEGLHGQLVIQSNRMDYDRPMTGAFMAASTLADPAAWPLFVRTLTRHKRARIEALSTLSCDNAVAGRLSGRFVALLMEKP</sequence>
<proteinExistence type="predicted"/>
<accession>A0A1T4T2P5</accession>
<evidence type="ECO:0000259" key="1">
    <source>
        <dbReference type="Pfam" id="PF09500"/>
    </source>
</evidence>
<dbReference type="InterPro" id="IPR012660">
    <property type="entry name" value="YiiD_C"/>
</dbReference>
<reference evidence="3" key="1">
    <citation type="submission" date="2017-02" db="EMBL/GenBank/DDBJ databases">
        <authorList>
            <person name="Varghese N."/>
            <person name="Submissions S."/>
        </authorList>
    </citation>
    <scope>NUCLEOTIDE SEQUENCE [LARGE SCALE GENOMIC DNA]</scope>
    <source>
        <strain evidence="3">ATCC 27094</strain>
    </source>
</reference>
<dbReference type="RefSeq" id="WP_085937271.1">
    <property type="nucleotide sequence ID" value="NZ_FUWJ01000012.1"/>
</dbReference>
<protein>
    <submittedName>
        <fullName evidence="2">Thioesterase domain-containing protein, putative</fullName>
    </submittedName>
</protein>
<dbReference type="STRING" id="225324.SAMN02745126_05534"/>
<dbReference type="EMBL" id="FUWJ01000012">
    <property type="protein sequence ID" value="SKA34755.1"/>
    <property type="molecule type" value="Genomic_DNA"/>
</dbReference>
<name>A0A1T4T2P5_9HYPH</name>
<evidence type="ECO:0000313" key="3">
    <source>
        <dbReference type="Proteomes" id="UP000190092"/>
    </source>
</evidence>